<evidence type="ECO:0000256" key="10">
    <source>
        <dbReference type="ARBA" id="ARBA00031658"/>
    </source>
</evidence>
<evidence type="ECO:0000256" key="12">
    <source>
        <dbReference type="SAM" id="MobiDB-lite"/>
    </source>
</evidence>
<dbReference type="NCBIfam" id="TIGR01140">
    <property type="entry name" value="L_thr_O3P_dcar"/>
    <property type="match status" value="1"/>
</dbReference>
<geneLocation type="plasmid" evidence="14 15">
    <name>pCMU01</name>
</geneLocation>
<dbReference type="Gene3D" id="3.90.1150.10">
    <property type="entry name" value="Aspartate Aminotransferase, domain 1"/>
    <property type="match status" value="1"/>
</dbReference>
<evidence type="ECO:0000256" key="4">
    <source>
        <dbReference type="ARBA" id="ARBA00012285"/>
    </source>
</evidence>
<dbReference type="InterPro" id="IPR015424">
    <property type="entry name" value="PyrdxlP-dep_Trfase"/>
</dbReference>
<evidence type="ECO:0000256" key="9">
    <source>
        <dbReference type="ARBA" id="ARBA00029996"/>
    </source>
</evidence>
<keyword evidence="14" id="KW-0614">Plasmid</keyword>
<comment type="function">
    <text evidence="2">Decarboxylates L-threonine-O-3-phosphate to yield (R)-1-amino-2-propanol O-2-phosphate, the precursor for the linkage between the nucleotide loop and the corrin ring in cobalamin.</text>
</comment>
<dbReference type="UniPathway" id="UPA00148"/>
<dbReference type="PANTHER" id="PTHR42885">
    <property type="entry name" value="HISTIDINOL-PHOSPHATE AMINOTRANSFERASE-RELATED"/>
    <property type="match status" value="1"/>
</dbReference>
<dbReference type="EMBL" id="CP001299">
    <property type="protein sequence ID" value="ACK86444.1"/>
    <property type="molecule type" value="Genomic_DNA"/>
</dbReference>
<comment type="catalytic activity">
    <reaction evidence="11">
        <text>O-phospho-L-threonine + H(+) = (R)-1-aminopropan-2-yl phosphate + CO2</text>
        <dbReference type="Rhea" id="RHEA:11492"/>
        <dbReference type="ChEBI" id="CHEBI:15378"/>
        <dbReference type="ChEBI" id="CHEBI:16526"/>
        <dbReference type="ChEBI" id="CHEBI:58563"/>
        <dbReference type="ChEBI" id="CHEBI:58675"/>
        <dbReference type="EC" id="4.1.1.81"/>
    </reaction>
</comment>
<keyword evidence="8" id="KW-0456">Lyase</keyword>
<reference evidence="14 15" key="2">
    <citation type="journal article" date="2012" name="J. Bacteriol.">
        <title>Complete genome sequences of six strains of the genus Methylobacterium.</title>
        <authorList>
            <person name="Marx C.J."/>
            <person name="Bringel F."/>
            <person name="Chistoserdova L."/>
            <person name="Moulin L."/>
            <person name="Farhan Ul Haque M."/>
            <person name="Fleischman D.E."/>
            <person name="Gruffaz C."/>
            <person name="Jourand P."/>
            <person name="Knief C."/>
            <person name="Lee M.C."/>
            <person name="Muller E.E."/>
            <person name="Nadalig T."/>
            <person name="Peyraud R."/>
            <person name="Roselli S."/>
            <person name="Russ L."/>
            <person name="Goodwin L.A."/>
            <person name="Ivanova N."/>
            <person name="Kyrpides N."/>
            <person name="Lajus A."/>
            <person name="Land M.L."/>
            <person name="Medigue C."/>
            <person name="Mikhailova N."/>
            <person name="Nolan M."/>
            <person name="Woyke T."/>
            <person name="Stolyar S."/>
            <person name="Vorholt J.A."/>
            <person name="Vuilleumier S."/>
        </authorList>
    </citation>
    <scope>NUCLEOTIDE SEQUENCE [LARGE SCALE GENOMIC DNA]</scope>
    <source>
        <strain evidence="15">CM4 / NCIMB 13688</strain>
        <plasmid evidence="14 15">pCMU01</plasmid>
    </source>
</reference>
<dbReference type="GO" id="GO:0030170">
    <property type="term" value="F:pyridoxal phosphate binding"/>
    <property type="evidence" value="ECO:0007669"/>
    <property type="project" value="InterPro"/>
</dbReference>
<dbReference type="PANTHER" id="PTHR42885:SF1">
    <property type="entry name" value="THREONINE-PHOSPHATE DECARBOXYLASE"/>
    <property type="match status" value="1"/>
</dbReference>
<dbReference type="SUPFAM" id="SSF53383">
    <property type="entry name" value="PLP-dependent transferases"/>
    <property type="match status" value="1"/>
</dbReference>
<dbReference type="GO" id="GO:0009236">
    <property type="term" value="P:cobalamin biosynthetic process"/>
    <property type="evidence" value="ECO:0007669"/>
    <property type="project" value="UniProtKB-UniPathway"/>
</dbReference>
<evidence type="ECO:0000256" key="11">
    <source>
        <dbReference type="ARBA" id="ARBA00048531"/>
    </source>
</evidence>
<organism evidence="14 15">
    <name type="scientific">Methylorubrum extorquens (strain CM4 / NCIMB 13688)</name>
    <name type="common">Methylobacterium extorquens</name>
    <dbReference type="NCBI Taxonomy" id="440085"/>
    <lineage>
        <taxon>Bacteria</taxon>
        <taxon>Pseudomonadati</taxon>
        <taxon>Pseudomonadota</taxon>
        <taxon>Alphaproteobacteria</taxon>
        <taxon>Hyphomicrobiales</taxon>
        <taxon>Methylobacteriaceae</taxon>
        <taxon>Methylorubrum</taxon>
    </lineage>
</organism>
<accession>B7L3N6</accession>
<dbReference type="Gene3D" id="3.40.640.10">
    <property type="entry name" value="Type I PLP-dependent aspartate aminotransferase-like (Major domain)"/>
    <property type="match status" value="1"/>
</dbReference>
<dbReference type="Pfam" id="PF00155">
    <property type="entry name" value="Aminotran_1_2"/>
    <property type="match status" value="1"/>
</dbReference>
<evidence type="ECO:0000256" key="8">
    <source>
        <dbReference type="ARBA" id="ARBA00023239"/>
    </source>
</evidence>
<evidence type="ECO:0000256" key="6">
    <source>
        <dbReference type="ARBA" id="ARBA00022573"/>
    </source>
</evidence>
<sequence length="519" mass="54975">MARRSPDCRGSAYPFHNKPVPDRACDARRGRSGGIAAHEHGLRSVLASEALGSGVGHTFDPAVAIYLPPAPRRTLAVGKSIGAPDPGSRSSRGRLHGRAGFGLPCAAKLNHRTHSRFMKRADILRMTTVSRREGPLSEVVPAAFLRSHAGEGENPDLPDTGSEPASRSDEEGLGKPGFVYHGGGLAAARARFRSAPSPWLDLSTGINPHPYPVGEIEPSAWSRLPEPQDLLGLQAIAAKAYGAPVPEMVVAAPGTQALIQLLPRLIPARNVAVLGFGYQEHPRAWRAAGADVRIVETEAELVAAGVDVAVVINPNNPDGRRISSDRLSSIAARLGRRGSWLIVDEAFIDVMGPEASLVPALPQRGTVVLRSFGKTYGLAGLRLGFAISDPQSASLLRAALGPWAISGPAIVIGSAALSDGPWLAGMTDRLARDSIRLDRLLEAASFRIEGGTPLFRLARHSSAAEWFDRLGASGILARPFPARREWLRFGIPADEPAWTRLSAGLGLEALSFGCEAAEG</sequence>
<dbReference type="CDD" id="cd00609">
    <property type="entry name" value="AAT_like"/>
    <property type="match status" value="1"/>
</dbReference>
<dbReference type="EC" id="4.1.1.81" evidence="4"/>
<feature type="region of interest" description="Disordered" evidence="12">
    <location>
        <begin position="147"/>
        <end position="174"/>
    </location>
</feature>
<evidence type="ECO:0000313" key="14">
    <source>
        <dbReference type="EMBL" id="ACK86444.1"/>
    </source>
</evidence>
<evidence type="ECO:0000256" key="2">
    <source>
        <dbReference type="ARBA" id="ARBA00003444"/>
    </source>
</evidence>
<dbReference type="PROSITE" id="PS00105">
    <property type="entry name" value="AA_TRANSFER_CLASS_1"/>
    <property type="match status" value="1"/>
</dbReference>
<feature type="domain" description="Aminotransferase class I/classII large" evidence="13">
    <location>
        <begin position="246"/>
        <end position="491"/>
    </location>
</feature>
<comment type="pathway">
    <text evidence="3">Cofactor biosynthesis; adenosylcobalamin biosynthesis.</text>
</comment>
<dbReference type="GO" id="GO:0048472">
    <property type="term" value="F:threonine-phosphate decarboxylase activity"/>
    <property type="evidence" value="ECO:0007669"/>
    <property type="project" value="UniProtKB-EC"/>
</dbReference>
<proteinExistence type="predicted"/>
<dbReference type="InterPro" id="IPR015422">
    <property type="entry name" value="PyrdxlP-dep_Trfase_small"/>
</dbReference>
<evidence type="ECO:0000259" key="13">
    <source>
        <dbReference type="Pfam" id="PF00155"/>
    </source>
</evidence>
<evidence type="ECO:0000256" key="5">
    <source>
        <dbReference type="ARBA" id="ARBA00016004"/>
    </source>
</evidence>
<protein>
    <recommendedName>
        <fullName evidence="5">8-amino-7-oxononanoate synthase</fullName>
        <ecNumber evidence="4">4.1.1.81</ecNumber>
    </recommendedName>
    <alternativeName>
        <fullName evidence="10">Alpha-oxoamine synthase</fullName>
    </alternativeName>
    <alternativeName>
        <fullName evidence="9">L-threonine-O-3-phosphate decarboxylase</fullName>
    </alternativeName>
</protein>
<evidence type="ECO:0000256" key="1">
    <source>
        <dbReference type="ARBA" id="ARBA00001933"/>
    </source>
</evidence>
<dbReference type="InterPro" id="IPR004838">
    <property type="entry name" value="NHTrfase_class1_PyrdxlP-BS"/>
</dbReference>
<dbReference type="InterPro" id="IPR005860">
    <property type="entry name" value="CobD"/>
</dbReference>
<evidence type="ECO:0000256" key="7">
    <source>
        <dbReference type="ARBA" id="ARBA00022898"/>
    </source>
</evidence>
<name>B7L3N6_METC4</name>
<evidence type="ECO:0000256" key="3">
    <source>
        <dbReference type="ARBA" id="ARBA00004953"/>
    </source>
</evidence>
<dbReference type="Proteomes" id="UP000002385">
    <property type="component" value="Plasmid pCMU01"/>
</dbReference>
<keyword evidence="7" id="KW-0663">Pyridoxal phosphate</keyword>
<evidence type="ECO:0000313" key="15">
    <source>
        <dbReference type="Proteomes" id="UP000002385"/>
    </source>
</evidence>
<dbReference type="HOGENOM" id="CLU_524584_0_0_5"/>
<dbReference type="InterPro" id="IPR004839">
    <property type="entry name" value="Aminotransferase_I/II_large"/>
</dbReference>
<dbReference type="KEGG" id="mch:Mchl_5730"/>
<comment type="cofactor">
    <cofactor evidence="1">
        <name>pyridoxal 5'-phosphate</name>
        <dbReference type="ChEBI" id="CHEBI:597326"/>
    </cofactor>
</comment>
<dbReference type="InterPro" id="IPR015421">
    <property type="entry name" value="PyrdxlP-dep_Trfase_major"/>
</dbReference>
<reference evidence="14 15" key="1">
    <citation type="submission" date="2008-12" db="EMBL/GenBank/DDBJ databases">
        <title>Complete sequence of plasmid1 of Methylobacterium chloromethanicum CM4.</title>
        <authorList>
            <consortium name="US DOE Joint Genome Institute"/>
            <person name="Lucas S."/>
            <person name="Copeland A."/>
            <person name="Lapidus A."/>
            <person name="Glavina del Rio T."/>
            <person name="Dalin E."/>
            <person name="Tice H."/>
            <person name="Bruce D."/>
            <person name="Goodwin L."/>
            <person name="Pitluck S."/>
            <person name="Chertkov O."/>
            <person name="Brettin T."/>
            <person name="Detter J.C."/>
            <person name="Han C."/>
            <person name="Larimer F."/>
            <person name="Land M."/>
            <person name="Hauser L."/>
            <person name="Kyrpides N."/>
            <person name="Mikhailova N."/>
            <person name="Marx C."/>
            <person name="Richardson P."/>
        </authorList>
    </citation>
    <scope>NUCLEOTIDE SEQUENCE [LARGE SCALE GENOMIC DNA]</scope>
    <source>
        <strain evidence="15">CM4 / NCIMB 13688</strain>
        <plasmid evidence="14 15">pCMU01</plasmid>
    </source>
</reference>
<gene>
    <name evidence="14" type="ordered locus">Mchl_5730</name>
</gene>
<dbReference type="AlphaFoldDB" id="B7L3N6"/>
<keyword evidence="6" id="KW-0169">Cobalamin biosynthesis</keyword>